<dbReference type="GO" id="GO:0005793">
    <property type="term" value="C:endoplasmic reticulum-Golgi intermediate compartment"/>
    <property type="evidence" value="ECO:0007669"/>
    <property type="project" value="UniProtKB-UniRule"/>
</dbReference>
<protein>
    <recommendedName>
        <fullName evidence="9">Protein YIF1</fullName>
    </recommendedName>
</protein>
<dbReference type="GO" id="GO:0000139">
    <property type="term" value="C:Golgi membrane"/>
    <property type="evidence" value="ECO:0007669"/>
    <property type="project" value="UniProtKB-SubCell"/>
</dbReference>
<keyword evidence="6 9" id="KW-1133">Transmembrane helix</keyword>
<evidence type="ECO:0000256" key="6">
    <source>
        <dbReference type="ARBA" id="ARBA00022989"/>
    </source>
</evidence>
<dbReference type="GO" id="GO:0006888">
    <property type="term" value="P:endoplasmic reticulum to Golgi vesicle-mediated transport"/>
    <property type="evidence" value="ECO:0007669"/>
    <property type="project" value="UniProtKB-UniRule"/>
</dbReference>
<feature type="transmembrane region" description="Helical" evidence="9">
    <location>
        <begin position="112"/>
        <end position="132"/>
    </location>
</feature>
<comment type="similarity">
    <text evidence="1 9">Belongs to the YIF1 family.</text>
</comment>
<sequence length="265" mass="30838">MKPELIPITDPLDFIMMPIDQNKSFQSRIGNPQFEETASNIGKKIAVFGRKYDNFISSLFSSQYRYYFDVDNEYIKQKLILLHAPIIYRGDWTLSNETQNFLKTKNLQAPDLYLPLMGLITLVLLQCLNIGINNATQQYISIYMINSFWKCLIISFIEVIFMRIMFYLFGNLKVSIIDLISISNYRYCSLTTLFIFNLMTYHIFWTVGTIYILLSQAVFVYKSSQICIEQQIQTNQECDNSLDPTLALLLSLLQITCSCLILFII</sequence>
<dbReference type="InterPro" id="IPR005578">
    <property type="entry name" value="Yif1_fam"/>
</dbReference>
<dbReference type="OMA" id="TNGLLCW"/>
<keyword evidence="2 9" id="KW-0813">Transport</keyword>
<evidence type="ECO:0000313" key="11">
    <source>
        <dbReference type="Proteomes" id="UP000688137"/>
    </source>
</evidence>
<reference evidence="10" key="1">
    <citation type="submission" date="2021-01" db="EMBL/GenBank/DDBJ databases">
        <authorList>
            <consortium name="Genoscope - CEA"/>
            <person name="William W."/>
        </authorList>
    </citation>
    <scope>NUCLEOTIDE SEQUENCE</scope>
</reference>
<keyword evidence="11" id="KW-1185">Reference proteome</keyword>
<evidence type="ECO:0000256" key="7">
    <source>
        <dbReference type="ARBA" id="ARBA00023034"/>
    </source>
</evidence>
<dbReference type="Proteomes" id="UP000688137">
    <property type="component" value="Unassembled WGS sequence"/>
</dbReference>
<evidence type="ECO:0000256" key="4">
    <source>
        <dbReference type="ARBA" id="ARBA00022824"/>
    </source>
</evidence>
<evidence type="ECO:0000256" key="5">
    <source>
        <dbReference type="ARBA" id="ARBA00022927"/>
    </source>
</evidence>
<keyword evidence="4 9" id="KW-0256">Endoplasmic reticulum</keyword>
<feature type="transmembrane region" description="Helical" evidence="9">
    <location>
        <begin position="246"/>
        <end position="264"/>
    </location>
</feature>
<feature type="transmembrane region" description="Helical" evidence="9">
    <location>
        <begin position="190"/>
        <end position="214"/>
    </location>
</feature>
<dbReference type="PANTHER" id="PTHR14083:SF0">
    <property type="entry name" value="YIP1D-INTERACTING FACTOR 1, ISOFORM C"/>
    <property type="match status" value="1"/>
</dbReference>
<dbReference type="AlphaFoldDB" id="A0A8S1KST9"/>
<comment type="subcellular location">
    <subcellularLocation>
        <location evidence="9">Endoplasmic reticulum membrane</location>
        <topology evidence="9">Multi-pass membrane protein</topology>
    </subcellularLocation>
    <subcellularLocation>
        <location evidence="9">Golgi apparatus membrane</location>
        <topology evidence="9">Multi-pass membrane protein</topology>
    </subcellularLocation>
</comment>
<evidence type="ECO:0000256" key="3">
    <source>
        <dbReference type="ARBA" id="ARBA00022692"/>
    </source>
</evidence>
<dbReference type="PANTHER" id="PTHR14083">
    <property type="entry name" value="YIP1 INTERACTING FACTOR HOMOLOG YIF1 PROTEIN"/>
    <property type="match status" value="1"/>
</dbReference>
<dbReference type="GO" id="GO:0030134">
    <property type="term" value="C:COPII-coated ER to Golgi transport vesicle"/>
    <property type="evidence" value="ECO:0007669"/>
    <property type="project" value="TreeGrafter"/>
</dbReference>
<comment type="caution">
    <text evidence="10">The sequence shown here is derived from an EMBL/GenBank/DDBJ whole genome shotgun (WGS) entry which is preliminary data.</text>
</comment>
<feature type="transmembrane region" description="Helical" evidence="9">
    <location>
        <begin position="147"/>
        <end position="169"/>
    </location>
</feature>
<dbReference type="GO" id="GO:0015031">
    <property type="term" value="P:protein transport"/>
    <property type="evidence" value="ECO:0007669"/>
    <property type="project" value="UniProtKB-KW"/>
</dbReference>
<dbReference type="Pfam" id="PF03878">
    <property type="entry name" value="YIF1"/>
    <property type="match status" value="1"/>
</dbReference>
<keyword evidence="5 9" id="KW-0653">Protein transport</keyword>
<accession>A0A8S1KST9</accession>
<gene>
    <name evidence="10" type="ORF">PPRIM_AZ9-3.1.T0250172</name>
</gene>
<keyword evidence="3 9" id="KW-0812">Transmembrane</keyword>
<dbReference type="EMBL" id="CAJJDM010000023">
    <property type="protein sequence ID" value="CAD8056995.1"/>
    <property type="molecule type" value="Genomic_DNA"/>
</dbReference>
<dbReference type="GO" id="GO:0005789">
    <property type="term" value="C:endoplasmic reticulum membrane"/>
    <property type="evidence" value="ECO:0007669"/>
    <property type="project" value="UniProtKB-SubCell"/>
</dbReference>
<evidence type="ECO:0000256" key="1">
    <source>
        <dbReference type="ARBA" id="ARBA00009727"/>
    </source>
</evidence>
<comment type="function">
    <text evidence="9">Has a role in transport between endoplasmic reticulum and Golgi.</text>
</comment>
<evidence type="ECO:0000256" key="2">
    <source>
        <dbReference type="ARBA" id="ARBA00022448"/>
    </source>
</evidence>
<organism evidence="10 11">
    <name type="scientific">Paramecium primaurelia</name>
    <dbReference type="NCBI Taxonomy" id="5886"/>
    <lineage>
        <taxon>Eukaryota</taxon>
        <taxon>Sar</taxon>
        <taxon>Alveolata</taxon>
        <taxon>Ciliophora</taxon>
        <taxon>Intramacronucleata</taxon>
        <taxon>Oligohymenophorea</taxon>
        <taxon>Peniculida</taxon>
        <taxon>Parameciidae</taxon>
        <taxon>Paramecium</taxon>
    </lineage>
</organism>
<evidence type="ECO:0000256" key="9">
    <source>
        <dbReference type="RuleBase" id="RU368073"/>
    </source>
</evidence>
<keyword evidence="8 9" id="KW-0472">Membrane</keyword>
<name>A0A8S1KST9_PARPR</name>
<keyword evidence="7 9" id="KW-0333">Golgi apparatus</keyword>
<evidence type="ECO:0000256" key="8">
    <source>
        <dbReference type="ARBA" id="ARBA00023136"/>
    </source>
</evidence>
<proteinExistence type="inferred from homology"/>
<evidence type="ECO:0000313" key="10">
    <source>
        <dbReference type="EMBL" id="CAD8056995.1"/>
    </source>
</evidence>